<gene>
    <name evidence="1" type="ORF">PVAG01_10226</name>
</gene>
<reference evidence="1 2" key="1">
    <citation type="submission" date="2024-06" db="EMBL/GenBank/DDBJ databases">
        <title>Complete genome of Phlyctema vagabunda strain 19-DSS-EL-015.</title>
        <authorList>
            <person name="Fiorenzani C."/>
        </authorList>
    </citation>
    <scope>NUCLEOTIDE SEQUENCE [LARGE SCALE GENOMIC DNA]</scope>
    <source>
        <strain evidence="1 2">19-DSS-EL-015</strain>
    </source>
</reference>
<keyword evidence="2" id="KW-1185">Reference proteome</keyword>
<comment type="caution">
    <text evidence="1">The sequence shown here is derived from an EMBL/GenBank/DDBJ whole genome shotgun (WGS) entry which is preliminary data.</text>
</comment>
<sequence>MRTPSSFTEFRPKDTAVKPRVYALTLEHPIMSTEQERRISTLERKIRCNDLKSLASSHSSVRTWVRGMDGCKQGLQVQLDSLDNLLHSDNQSTGILCFVHWTNTWVVFLIQRLLTHRPTTLAEELGTRKLGPGGLGKSLFFFALSQPQTVIASTFILAPPRRPSK</sequence>
<evidence type="ECO:0000313" key="2">
    <source>
        <dbReference type="Proteomes" id="UP001629113"/>
    </source>
</evidence>
<protein>
    <submittedName>
        <fullName evidence="1">Uncharacterized protein</fullName>
    </submittedName>
</protein>
<organism evidence="1 2">
    <name type="scientific">Phlyctema vagabunda</name>
    <dbReference type="NCBI Taxonomy" id="108571"/>
    <lineage>
        <taxon>Eukaryota</taxon>
        <taxon>Fungi</taxon>
        <taxon>Dikarya</taxon>
        <taxon>Ascomycota</taxon>
        <taxon>Pezizomycotina</taxon>
        <taxon>Leotiomycetes</taxon>
        <taxon>Helotiales</taxon>
        <taxon>Dermateaceae</taxon>
        <taxon>Phlyctema</taxon>
    </lineage>
</organism>
<accession>A0ABR4P5D3</accession>
<evidence type="ECO:0000313" key="1">
    <source>
        <dbReference type="EMBL" id="KAL3418510.1"/>
    </source>
</evidence>
<proteinExistence type="predicted"/>
<dbReference type="Proteomes" id="UP001629113">
    <property type="component" value="Unassembled WGS sequence"/>
</dbReference>
<name>A0ABR4P5D3_9HELO</name>
<dbReference type="EMBL" id="JBFCZG010000009">
    <property type="protein sequence ID" value="KAL3418510.1"/>
    <property type="molecule type" value="Genomic_DNA"/>
</dbReference>